<evidence type="ECO:0000313" key="9">
    <source>
        <dbReference type="Proteomes" id="UP000516349"/>
    </source>
</evidence>
<evidence type="ECO:0000256" key="5">
    <source>
        <dbReference type="ARBA" id="ARBA00047754"/>
    </source>
</evidence>
<dbReference type="AlphaFoldDB" id="A0A7H1NQ68"/>
<comment type="catalytic activity">
    <reaction evidence="5">
        <text>a 2'-deoxyribonucleoside 5'-diphosphate + [thioredoxin]-disulfide + H2O = a ribonucleoside 5'-diphosphate + [thioredoxin]-dithiol</text>
        <dbReference type="Rhea" id="RHEA:23252"/>
        <dbReference type="Rhea" id="RHEA-COMP:10698"/>
        <dbReference type="Rhea" id="RHEA-COMP:10700"/>
        <dbReference type="ChEBI" id="CHEBI:15377"/>
        <dbReference type="ChEBI" id="CHEBI:29950"/>
        <dbReference type="ChEBI" id="CHEBI:50058"/>
        <dbReference type="ChEBI" id="CHEBI:57930"/>
        <dbReference type="ChEBI" id="CHEBI:73316"/>
        <dbReference type="EC" id="1.17.4.1"/>
    </reaction>
</comment>
<name>A0A7H1NQ68_9PROT</name>
<gene>
    <name evidence="8" type="ORF">JGUZn3_06860</name>
</gene>
<protein>
    <recommendedName>
        <fullName evidence="2">ribonucleoside-diphosphate reductase</fullName>
        <ecNumber evidence="2">1.17.4.1</ecNumber>
    </recommendedName>
</protein>
<dbReference type="GO" id="GO:0071897">
    <property type="term" value="P:DNA biosynthetic process"/>
    <property type="evidence" value="ECO:0007669"/>
    <property type="project" value="UniProtKB-KW"/>
</dbReference>
<keyword evidence="9" id="KW-1185">Reference proteome</keyword>
<feature type="domain" description="TSCPD" evidence="7">
    <location>
        <begin position="400"/>
        <end position="506"/>
    </location>
</feature>
<dbReference type="Proteomes" id="UP000516349">
    <property type="component" value="Chromosome"/>
</dbReference>
<evidence type="ECO:0000256" key="4">
    <source>
        <dbReference type="ARBA" id="ARBA00022741"/>
    </source>
</evidence>
<evidence type="ECO:0000313" key="8">
    <source>
        <dbReference type="EMBL" id="QNT77928.1"/>
    </source>
</evidence>
<dbReference type="KEGG" id="ebla:JGUZn3_06860"/>
<feature type="compositionally biased region" description="Basic residues" evidence="6">
    <location>
        <begin position="543"/>
        <end position="556"/>
    </location>
</feature>
<dbReference type="InterPro" id="IPR024434">
    <property type="entry name" value="TSCPD_dom"/>
</dbReference>
<evidence type="ECO:0000256" key="6">
    <source>
        <dbReference type="SAM" id="MobiDB-lite"/>
    </source>
</evidence>
<evidence type="ECO:0000256" key="1">
    <source>
        <dbReference type="ARBA" id="ARBA00007405"/>
    </source>
</evidence>
<evidence type="ECO:0000256" key="2">
    <source>
        <dbReference type="ARBA" id="ARBA00012274"/>
    </source>
</evidence>
<dbReference type="GO" id="GO:0000166">
    <property type="term" value="F:nucleotide binding"/>
    <property type="evidence" value="ECO:0007669"/>
    <property type="project" value="UniProtKB-KW"/>
</dbReference>
<dbReference type="EMBL" id="CP060244">
    <property type="protein sequence ID" value="QNT77928.1"/>
    <property type="molecule type" value="Genomic_DNA"/>
</dbReference>
<dbReference type="Pfam" id="PF12637">
    <property type="entry name" value="TSCPD"/>
    <property type="match status" value="1"/>
</dbReference>
<reference evidence="8 9" key="1">
    <citation type="submission" date="2020-08" db="EMBL/GenBank/DDBJ databases">
        <title>Complete genome sequence of Entomobacter blattae G55GP.</title>
        <authorList>
            <person name="Poehlein A."/>
            <person name="Guzman J."/>
            <person name="Daniel R."/>
            <person name="Vilcinskas A."/>
        </authorList>
    </citation>
    <scope>NUCLEOTIDE SEQUENCE [LARGE SCALE GENOMIC DNA]</scope>
    <source>
        <strain evidence="8 9">G55GP</strain>
    </source>
</reference>
<comment type="similarity">
    <text evidence="1">Belongs to the ribonucleoside diphosphate reductase class-2 family.</text>
</comment>
<dbReference type="EC" id="1.17.4.1" evidence="2"/>
<sequence length="556" mass="61130">MTEFSLTSSPALLQDLWQDLWQDTPFRATYTACDPDAPTKKVTLPERWSDTTAQALAEIAPLEEEEVDLREQSLAWLMPFARLLETTSIYSLDNSPLPFPLHKLVNLLLVHKAAPTFSLWKGDYDNRPGFILNLARFVEADGSLEHEDFIETLYILCQFLNALAKHHAAMSTTELPLFSPLKSSSAAHHSFGFETQTEKFSPPLQKGVLLLTNLDVALARMGLDYDSDEARLRSRYLAGCLRYMAAQAWNGETAPLILPSLTKGHPFQPLQERLAQFSGSFLKPSSFFKIETGVSSPGPVDALLEVETCGLAPVFSPLTPQGGLAESSLCRLAHKGCTLETALAALLMGDNILSLPDQHAHYAMHRALSTYLDHMPPRPKADALPNIAPETLKRGERLPLPHRHSGFTQKASIGGHGLFVRTGEYEDGSVGEVAIVPARENPMVKGLLECFGQAVSIGLQYGVPLSEFVKAFAYTRFGQGGTVEGDPNRAFATSLLDYTFRTLAETYLHEDMPDALPPEEREENSALPLLPLPFPAASPLSPRKAKTGRGRLRLVS</sequence>
<feature type="region of interest" description="Disordered" evidence="6">
    <location>
        <begin position="514"/>
        <end position="556"/>
    </location>
</feature>
<accession>A0A7H1NQ68</accession>
<organism evidence="8 9">
    <name type="scientific">Entomobacter blattae</name>
    <dbReference type="NCBI Taxonomy" id="2762277"/>
    <lineage>
        <taxon>Bacteria</taxon>
        <taxon>Pseudomonadati</taxon>
        <taxon>Pseudomonadota</taxon>
        <taxon>Alphaproteobacteria</taxon>
        <taxon>Acetobacterales</taxon>
        <taxon>Acetobacteraceae</taxon>
        <taxon>Entomobacter</taxon>
    </lineage>
</organism>
<evidence type="ECO:0000259" key="7">
    <source>
        <dbReference type="Pfam" id="PF12637"/>
    </source>
</evidence>
<proteinExistence type="inferred from homology"/>
<keyword evidence="3" id="KW-0237">DNA synthesis</keyword>
<dbReference type="GO" id="GO:0004748">
    <property type="term" value="F:ribonucleoside-diphosphate reductase activity, thioredoxin disulfide as acceptor"/>
    <property type="evidence" value="ECO:0007669"/>
    <property type="project" value="UniProtKB-EC"/>
</dbReference>
<dbReference type="RefSeq" id="WP_203414320.1">
    <property type="nucleotide sequence ID" value="NZ_CP060244.1"/>
</dbReference>
<evidence type="ECO:0000256" key="3">
    <source>
        <dbReference type="ARBA" id="ARBA00022634"/>
    </source>
</evidence>
<keyword evidence="4" id="KW-0547">Nucleotide-binding</keyword>